<dbReference type="AlphaFoldDB" id="A0A8R1DXJ8"/>
<dbReference type="Proteomes" id="UP000005237">
    <property type="component" value="Unassembled WGS sequence"/>
</dbReference>
<dbReference type="InterPro" id="IPR000477">
    <property type="entry name" value="RT_dom"/>
</dbReference>
<dbReference type="InterPro" id="IPR008042">
    <property type="entry name" value="Retrotrans_Pao"/>
</dbReference>
<dbReference type="InterPro" id="IPR043128">
    <property type="entry name" value="Rev_trsase/Diguanyl_cyclase"/>
</dbReference>
<dbReference type="SUPFAM" id="SSF56672">
    <property type="entry name" value="DNA/RNA polymerases"/>
    <property type="match status" value="1"/>
</dbReference>
<feature type="domain" description="Reverse transcriptase" evidence="1">
    <location>
        <begin position="191"/>
        <end position="321"/>
    </location>
</feature>
<evidence type="ECO:0000313" key="2">
    <source>
        <dbReference type="EnsemblMetazoa" id="CJA14787.1"/>
    </source>
</evidence>
<dbReference type="Pfam" id="PF00078">
    <property type="entry name" value="RVT_1"/>
    <property type="match status" value="1"/>
</dbReference>
<evidence type="ECO:0000259" key="1">
    <source>
        <dbReference type="Pfam" id="PF00078"/>
    </source>
</evidence>
<sequence>MWETDESPTETEISAVINGQSMNSRSINSTLNKLLERSWQLDLLGIEPPTAVKNKQTLNEELIKRFKATAVKDKDDKIHVQFPFNGKEEHLNDNYLVAVKRLISLVEKQLTNSVTRDAYHDIIMQQLASGIIEVAPEAENQMGPHYFIPHRVIEKLDSLTTKLRIVLGASSHMKNELSLNDCIYPGPSILKSIVGILLRARNKPFLMVADLEKAFYQVRLQAQHRNATKFLWMKNPHSPPTPDNIIIYRFTRLPFGITASPFLLAITIILYMETAPEAINDKIAQNMYVDNVLFTPETADEALEDYRNSKRAFNNMHMNLREYVCNDSKVMSIIPETDRASSTTCKLLGLLWDSTNDSLSIKIATPPEGVPRKRQLVAFQAATYDPLGLLSPIIVPIKLLSSKVCESKVKWKDPIPDKYHQEWIQIKAAFTEKKYTFSRMVTQLKDIEKTSLIIFSDASKDHYATCAYLVFENMKGEKSSTLIFSKSKIRPINSDNLTIPRMELLGALIATNAASTLIDELHIPISSVTFFCDNSAVLYWIIHKKPVDKWVSNRIITITTTLNKLAEKNLNPKFRYVPTGINPADIATRGATLSELKINLLWQNGPSFLVENEIKWPPSLDDTSADHQEFHCYILKIHRPAVPRGNTLLASENSLGYESIVPYYKTNSLRKLVTITNKVLNWTVKTMIKRNARFPDKPYIWQNHTMQKYAIANITKNETKKRALTLKYIINDHYVDSEYRMDIKPPVSEHIHKDNNGVYHYENSYVNIRTRISQNH</sequence>
<dbReference type="PANTHER" id="PTHR47331">
    <property type="entry name" value="PHD-TYPE DOMAIN-CONTAINING PROTEIN"/>
    <property type="match status" value="1"/>
</dbReference>
<dbReference type="Gene3D" id="3.30.70.270">
    <property type="match status" value="1"/>
</dbReference>
<dbReference type="Gene3D" id="3.10.10.10">
    <property type="entry name" value="HIV Type 1 Reverse Transcriptase, subunit A, domain 1"/>
    <property type="match status" value="1"/>
</dbReference>
<dbReference type="Pfam" id="PF05380">
    <property type="entry name" value="Peptidase_A17"/>
    <property type="match status" value="1"/>
</dbReference>
<protein>
    <recommendedName>
        <fullName evidence="1">Reverse transcriptase domain-containing protein</fullName>
    </recommendedName>
</protein>
<dbReference type="InterPro" id="IPR043502">
    <property type="entry name" value="DNA/RNA_pol_sf"/>
</dbReference>
<evidence type="ECO:0000313" key="3">
    <source>
        <dbReference type="Proteomes" id="UP000005237"/>
    </source>
</evidence>
<proteinExistence type="predicted"/>
<dbReference type="EnsemblMetazoa" id="CJA14787.1">
    <property type="protein sequence ID" value="CJA14787.1"/>
    <property type="gene ID" value="WBGene00133991"/>
</dbReference>
<organism evidence="2 3">
    <name type="scientific">Caenorhabditis japonica</name>
    <dbReference type="NCBI Taxonomy" id="281687"/>
    <lineage>
        <taxon>Eukaryota</taxon>
        <taxon>Metazoa</taxon>
        <taxon>Ecdysozoa</taxon>
        <taxon>Nematoda</taxon>
        <taxon>Chromadorea</taxon>
        <taxon>Rhabditida</taxon>
        <taxon>Rhabditina</taxon>
        <taxon>Rhabditomorpha</taxon>
        <taxon>Rhabditoidea</taxon>
        <taxon>Rhabditidae</taxon>
        <taxon>Peloderinae</taxon>
        <taxon>Caenorhabditis</taxon>
    </lineage>
</organism>
<dbReference type="PANTHER" id="PTHR47331:SF1">
    <property type="entry name" value="GAG-LIKE PROTEIN"/>
    <property type="match status" value="1"/>
</dbReference>
<keyword evidence="3" id="KW-1185">Reference proteome</keyword>
<reference evidence="3" key="1">
    <citation type="submission" date="2010-08" db="EMBL/GenBank/DDBJ databases">
        <authorList>
            <consortium name="Caenorhabditis japonica Sequencing Consortium"/>
            <person name="Wilson R.K."/>
        </authorList>
    </citation>
    <scope>NUCLEOTIDE SEQUENCE [LARGE SCALE GENOMIC DNA]</scope>
    <source>
        <strain evidence="3">DF5081</strain>
    </source>
</reference>
<accession>A0A8R1DXJ8</accession>
<reference evidence="2" key="2">
    <citation type="submission" date="2022-06" db="UniProtKB">
        <authorList>
            <consortium name="EnsemblMetazoa"/>
        </authorList>
    </citation>
    <scope>IDENTIFICATION</scope>
    <source>
        <strain evidence="2">DF5081</strain>
    </source>
</reference>
<name>A0A8R1DXJ8_CAEJA</name>